<accession>A0A2B7Z8I9</accession>
<protein>
    <submittedName>
        <fullName evidence="2">Uncharacterized protein</fullName>
    </submittedName>
</protein>
<keyword evidence="3" id="KW-1185">Reference proteome</keyword>
<dbReference type="STRING" id="73230.A0A2B7Z8I9"/>
<reference evidence="2 3" key="1">
    <citation type="submission" date="2017-10" db="EMBL/GenBank/DDBJ databases">
        <title>Comparative genomics in systemic dimorphic fungi from Ajellomycetaceae.</title>
        <authorList>
            <person name="Munoz J.F."/>
            <person name="Mcewen J.G."/>
            <person name="Clay O.K."/>
            <person name="Cuomo C.A."/>
        </authorList>
    </citation>
    <scope>NUCLEOTIDE SEQUENCE [LARGE SCALE GENOMIC DNA]</scope>
    <source>
        <strain evidence="2 3">UAMH4076</strain>
    </source>
</reference>
<comment type="caution">
    <text evidence="2">The sequence shown here is derived from an EMBL/GenBank/DDBJ whole genome shotgun (WGS) entry which is preliminary data.</text>
</comment>
<dbReference type="AlphaFoldDB" id="A0A2B7Z8I9"/>
<feature type="compositionally biased region" description="Basic and acidic residues" evidence="1">
    <location>
        <begin position="16"/>
        <end position="25"/>
    </location>
</feature>
<organism evidence="2 3">
    <name type="scientific">[Emmonsia] crescens</name>
    <dbReference type="NCBI Taxonomy" id="73230"/>
    <lineage>
        <taxon>Eukaryota</taxon>
        <taxon>Fungi</taxon>
        <taxon>Dikarya</taxon>
        <taxon>Ascomycota</taxon>
        <taxon>Pezizomycotina</taxon>
        <taxon>Eurotiomycetes</taxon>
        <taxon>Eurotiomycetidae</taxon>
        <taxon>Onygenales</taxon>
        <taxon>Ajellomycetaceae</taxon>
        <taxon>Emergomyces</taxon>
    </lineage>
</organism>
<dbReference type="VEuPathDB" id="FungiDB:EMCG_01469"/>
<sequence>MALAEKGVVVEMEIDGTRDARRVPEQENSARQNEKTDNLATAIHALTEILREGERDKGVNEKGKKHLQKALKAMKEVKAELCDQLLRRMEQATSMSTHQNLHNKLNGAPTWAAVAARGEPPVKIISTKTLREVVITCCSYTQDTKTELTANNDWMREWGDKAHMKCEMYAVLVKSASLNVIDWGTLERAIESIYKQRPTLQCRALIHKVNKITVKQQKSHESIIVNVTASHQVNTLIDSDVILRNEYCTAEIFHRETWVTQCFNCQ</sequence>
<dbReference type="Proteomes" id="UP000226031">
    <property type="component" value="Unassembled WGS sequence"/>
</dbReference>
<evidence type="ECO:0000313" key="2">
    <source>
        <dbReference type="EMBL" id="PGH29458.1"/>
    </source>
</evidence>
<name>A0A2B7Z8I9_9EURO</name>
<dbReference type="EMBL" id="PDND01000240">
    <property type="protein sequence ID" value="PGH29458.1"/>
    <property type="molecule type" value="Genomic_DNA"/>
</dbReference>
<feature type="region of interest" description="Disordered" evidence="1">
    <location>
        <begin position="16"/>
        <end position="36"/>
    </location>
</feature>
<evidence type="ECO:0000256" key="1">
    <source>
        <dbReference type="SAM" id="MobiDB-lite"/>
    </source>
</evidence>
<evidence type="ECO:0000313" key="3">
    <source>
        <dbReference type="Proteomes" id="UP000226031"/>
    </source>
</evidence>
<dbReference type="VEuPathDB" id="FungiDB:EMCG_05469"/>
<proteinExistence type="predicted"/>
<gene>
    <name evidence="2" type="ORF">GX50_07793</name>
</gene>